<name>A0ABZ2BV33_9RHOB</name>
<dbReference type="RefSeq" id="WP_187431596.1">
    <property type="nucleotide sequence ID" value="NZ_CP143423.1"/>
</dbReference>
<protein>
    <recommendedName>
        <fullName evidence="1">HTH cro/C1-type domain-containing protein</fullName>
    </recommendedName>
</protein>
<dbReference type="SUPFAM" id="SSF47413">
    <property type="entry name" value="lambda repressor-like DNA-binding domains"/>
    <property type="match status" value="1"/>
</dbReference>
<dbReference type="SMART" id="SM00530">
    <property type="entry name" value="HTH_XRE"/>
    <property type="match status" value="1"/>
</dbReference>
<dbReference type="Proteomes" id="UP001318682">
    <property type="component" value="Chromosome"/>
</dbReference>
<proteinExistence type="predicted"/>
<dbReference type="InterPro" id="IPR010982">
    <property type="entry name" value="Lambda_DNA-bd_dom_sf"/>
</dbReference>
<evidence type="ECO:0000313" key="2">
    <source>
        <dbReference type="EMBL" id="WVX49181.1"/>
    </source>
</evidence>
<dbReference type="Gene3D" id="1.10.260.40">
    <property type="entry name" value="lambda repressor-like DNA-binding domains"/>
    <property type="match status" value="1"/>
</dbReference>
<dbReference type="Pfam" id="PF13443">
    <property type="entry name" value="HTH_26"/>
    <property type="match status" value="1"/>
</dbReference>
<dbReference type="PROSITE" id="PS50943">
    <property type="entry name" value="HTH_CROC1"/>
    <property type="match status" value="1"/>
</dbReference>
<reference evidence="2 3" key="1">
    <citation type="submission" date="2015-07" db="EMBL/GenBank/DDBJ databases">
        <authorList>
            <person name="Voget S."/>
            <person name="Dogs M."/>
            <person name="Brinkhoff T.H."/>
            <person name="Daniel R."/>
        </authorList>
    </citation>
    <scope>NUCLEOTIDE SEQUENCE [LARGE SCALE GENOMIC DNA]</scope>
    <source>
        <strain evidence="2 3">B14</strain>
    </source>
</reference>
<dbReference type="InterPro" id="IPR001387">
    <property type="entry name" value="Cro/C1-type_HTH"/>
</dbReference>
<sequence>MPLNARTPAELRNMFGANLHRLCAKYPSISALSRDLGINRTQFNRYLNGESFPRPDVLARICDFFSVDARILLEPIDQVARDFSPASNEYLREFTGPMTQTIPEDSLPSGFYQFTRRSFMKDDLYVRGIIQIKRQGEHTFLRGFEPKNAMAMQGIPAAPKSREYRGFITAIEDGVVATVSRRNGMSISFNYLSRVTSFQNNFWAGFCARPVRENASTNRMARLVFELLGTNPKNALGPARQAGFCALDDLMPFHQTLLQPHEPFR</sequence>
<organism evidence="2 3">
    <name type="scientific">Roseobacter fucihabitans</name>
    <dbReference type="NCBI Taxonomy" id="1537242"/>
    <lineage>
        <taxon>Bacteria</taxon>
        <taxon>Pseudomonadati</taxon>
        <taxon>Pseudomonadota</taxon>
        <taxon>Alphaproteobacteria</taxon>
        <taxon>Rhodobacterales</taxon>
        <taxon>Roseobacteraceae</taxon>
        <taxon>Roseobacter</taxon>
    </lineage>
</organism>
<evidence type="ECO:0000259" key="1">
    <source>
        <dbReference type="PROSITE" id="PS50943"/>
    </source>
</evidence>
<keyword evidence="3" id="KW-1185">Reference proteome</keyword>
<feature type="domain" description="HTH cro/C1-type" evidence="1">
    <location>
        <begin position="28"/>
        <end position="72"/>
    </location>
</feature>
<evidence type="ECO:0000313" key="3">
    <source>
        <dbReference type="Proteomes" id="UP001318682"/>
    </source>
</evidence>
<dbReference type="EMBL" id="CP143423">
    <property type="protein sequence ID" value="WVX49181.1"/>
    <property type="molecule type" value="Genomic_DNA"/>
</dbReference>
<gene>
    <name evidence="2" type="ORF">ROLI_022680</name>
</gene>
<dbReference type="CDD" id="cd00093">
    <property type="entry name" value="HTH_XRE"/>
    <property type="match status" value="1"/>
</dbReference>
<reference evidence="3" key="2">
    <citation type="submission" date="2024-01" db="EMBL/GenBank/DDBJ databases">
        <title>Roseobacter fucihabitans sp. nov., isolated from the brown alga Fucus spiralis.</title>
        <authorList>
            <person name="Hahnke S."/>
            <person name="Berger M."/>
            <person name="Schlingloff A."/>
            <person name="Athale I."/>
            <person name="Neumann-Schaal M."/>
            <person name="Adenaya A."/>
            <person name="Poehlein A."/>
            <person name="Daniel R."/>
            <person name="Pertersen J."/>
            <person name="Brinkhoff T."/>
        </authorList>
    </citation>
    <scope>NUCLEOTIDE SEQUENCE [LARGE SCALE GENOMIC DNA]</scope>
    <source>
        <strain evidence="3">B14</strain>
    </source>
</reference>
<accession>A0ABZ2BV33</accession>